<name>A0A9P8TPA0_WICPI</name>
<dbReference type="AlphaFoldDB" id="A0A9P8TPA0"/>
<organism evidence="1 2">
    <name type="scientific">Wickerhamomyces pijperi</name>
    <name type="common">Yeast</name>
    <name type="synonym">Pichia pijperi</name>
    <dbReference type="NCBI Taxonomy" id="599730"/>
    <lineage>
        <taxon>Eukaryota</taxon>
        <taxon>Fungi</taxon>
        <taxon>Dikarya</taxon>
        <taxon>Ascomycota</taxon>
        <taxon>Saccharomycotina</taxon>
        <taxon>Saccharomycetes</taxon>
        <taxon>Phaffomycetales</taxon>
        <taxon>Wickerhamomycetaceae</taxon>
        <taxon>Wickerhamomyces</taxon>
    </lineage>
</organism>
<proteinExistence type="predicted"/>
<comment type="caution">
    <text evidence="1">The sequence shown here is derived from an EMBL/GenBank/DDBJ whole genome shotgun (WGS) entry which is preliminary data.</text>
</comment>
<evidence type="ECO:0000313" key="2">
    <source>
        <dbReference type="Proteomes" id="UP000774326"/>
    </source>
</evidence>
<protein>
    <submittedName>
        <fullName evidence="1">Uncharacterized protein</fullName>
    </submittedName>
</protein>
<dbReference type="Proteomes" id="UP000774326">
    <property type="component" value="Unassembled WGS sequence"/>
</dbReference>
<dbReference type="EMBL" id="JAEUBG010001689">
    <property type="protein sequence ID" value="KAH3685999.1"/>
    <property type="molecule type" value="Genomic_DNA"/>
</dbReference>
<reference evidence="1" key="2">
    <citation type="submission" date="2021-01" db="EMBL/GenBank/DDBJ databases">
        <authorList>
            <person name="Schikora-Tamarit M.A."/>
        </authorList>
    </citation>
    <scope>NUCLEOTIDE SEQUENCE</scope>
    <source>
        <strain evidence="1">CBS2887</strain>
    </source>
</reference>
<keyword evidence="2" id="KW-1185">Reference proteome</keyword>
<sequence>MAPEPPPRPELDLLLLESHSQFQIILASDSVVVHGQTAKVTVLWISFTLLQEDFIDHAYSKILFNSLTLTYGDNLHCKVDSKQPHLIGSGVCGISVEAFHALVLKGQFGILATEAFFLWSSKLCPVGIAWLNCLLKDSKSSNSWTSPLTISTTPYWFGSSKYM</sequence>
<accession>A0A9P8TPA0</accession>
<gene>
    <name evidence="1" type="ORF">WICPIJ_002998</name>
</gene>
<evidence type="ECO:0000313" key="1">
    <source>
        <dbReference type="EMBL" id="KAH3685999.1"/>
    </source>
</evidence>
<reference evidence="1" key="1">
    <citation type="journal article" date="2021" name="Open Biol.">
        <title>Shared evolutionary footprints suggest mitochondrial oxidative damage underlies multiple complex I losses in fungi.</title>
        <authorList>
            <person name="Schikora-Tamarit M.A."/>
            <person name="Marcet-Houben M."/>
            <person name="Nosek J."/>
            <person name="Gabaldon T."/>
        </authorList>
    </citation>
    <scope>NUCLEOTIDE SEQUENCE</scope>
    <source>
        <strain evidence="1">CBS2887</strain>
    </source>
</reference>